<dbReference type="InterPro" id="IPR013096">
    <property type="entry name" value="Cupin_2"/>
</dbReference>
<gene>
    <name evidence="2" type="ORF">QNM18_13470</name>
</gene>
<sequence length="108" mass="12374">MDENKQSIFRDIPRDLSDEFFEVIASSGDVKIERIISRGHTSPQTGWYDQAQNEWVMVLQGEGQLTFSDGRIVTLVAGEHIHIPAHCKHKVSWTKPDTDTIWLAVFYT</sequence>
<evidence type="ECO:0000313" key="3">
    <source>
        <dbReference type="Proteomes" id="UP001231915"/>
    </source>
</evidence>
<dbReference type="Proteomes" id="UP001231915">
    <property type="component" value="Unassembled WGS sequence"/>
</dbReference>
<accession>A0ABT7ELY0</accession>
<dbReference type="CDD" id="cd06981">
    <property type="entry name" value="cupin_reut_a1446"/>
    <property type="match status" value="1"/>
</dbReference>
<organism evidence="2 3">
    <name type="scientific">Pseudoalteromonas obscura</name>
    <dbReference type="NCBI Taxonomy" id="3048491"/>
    <lineage>
        <taxon>Bacteria</taxon>
        <taxon>Pseudomonadati</taxon>
        <taxon>Pseudomonadota</taxon>
        <taxon>Gammaproteobacteria</taxon>
        <taxon>Alteromonadales</taxon>
        <taxon>Pseudoalteromonadaceae</taxon>
        <taxon>Pseudoalteromonas</taxon>
    </lineage>
</organism>
<dbReference type="RefSeq" id="WP_211011666.1">
    <property type="nucleotide sequence ID" value="NZ_JASJUT010000005.1"/>
</dbReference>
<name>A0ABT7ELY0_9GAMM</name>
<evidence type="ECO:0000313" key="2">
    <source>
        <dbReference type="EMBL" id="MDK2596064.1"/>
    </source>
</evidence>
<proteinExistence type="predicted"/>
<dbReference type="Gene3D" id="2.60.120.10">
    <property type="entry name" value="Jelly Rolls"/>
    <property type="match status" value="1"/>
</dbReference>
<keyword evidence="3" id="KW-1185">Reference proteome</keyword>
<comment type="caution">
    <text evidence="2">The sequence shown here is derived from an EMBL/GenBank/DDBJ whole genome shotgun (WGS) entry which is preliminary data.</text>
</comment>
<dbReference type="EMBL" id="JASJUT010000005">
    <property type="protein sequence ID" value="MDK2596064.1"/>
    <property type="molecule type" value="Genomic_DNA"/>
</dbReference>
<dbReference type="Pfam" id="PF07883">
    <property type="entry name" value="Cupin_2"/>
    <property type="match status" value="1"/>
</dbReference>
<dbReference type="SUPFAM" id="SSF51182">
    <property type="entry name" value="RmlC-like cupins"/>
    <property type="match status" value="1"/>
</dbReference>
<protein>
    <submittedName>
        <fullName evidence="2">Cupin domain-containing protein</fullName>
    </submittedName>
</protein>
<dbReference type="InterPro" id="IPR011051">
    <property type="entry name" value="RmlC_Cupin_sf"/>
</dbReference>
<feature type="domain" description="Cupin type-2" evidence="1">
    <location>
        <begin position="50"/>
        <end position="106"/>
    </location>
</feature>
<evidence type="ECO:0000259" key="1">
    <source>
        <dbReference type="Pfam" id="PF07883"/>
    </source>
</evidence>
<reference evidence="2 3" key="1">
    <citation type="submission" date="2023-05" db="EMBL/GenBank/DDBJ databases">
        <title>Pseudoalteromonas ardens sp. nov., Pseudoalteromonas obscura sp. nov., and Pseudoalteromonas umbrosa sp. nov., isolated from the coral Montipora capitata.</title>
        <authorList>
            <person name="Thomas E.M."/>
            <person name="Smith E.M."/>
            <person name="Papke E."/>
            <person name="Shlafstein M.D."/>
            <person name="Oline D.K."/>
            <person name="Videau P."/>
            <person name="Saw J.H."/>
            <person name="Strangman W.K."/>
            <person name="Ushijima B."/>
        </authorList>
    </citation>
    <scope>NUCLEOTIDE SEQUENCE [LARGE SCALE GENOMIC DNA]</scope>
    <source>
        <strain evidence="2 3">P94</strain>
    </source>
</reference>
<dbReference type="InterPro" id="IPR014710">
    <property type="entry name" value="RmlC-like_jellyroll"/>
</dbReference>